<evidence type="ECO:0000256" key="1">
    <source>
        <dbReference type="SAM" id="MobiDB-lite"/>
    </source>
</evidence>
<organism evidence="3 4">
    <name type="scientific">Cytospora leucostoma</name>
    <dbReference type="NCBI Taxonomy" id="1230097"/>
    <lineage>
        <taxon>Eukaryota</taxon>
        <taxon>Fungi</taxon>
        <taxon>Dikarya</taxon>
        <taxon>Ascomycota</taxon>
        <taxon>Pezizomycotina</taxon>
        <taxon>Sordariomycetes</taxon>
        <taxon>Sordariomycetidae</taxon>
        <taxon>Diaporthales</taxon>
        <taxon>Cytosporaceae</taxon>
        <taxon>Cytospora</taxon>
    </lineage>
</organism>
<evidence type="ECO:0000313" key="3">
    <source>
        <dbReference type="EMBL" id="ROW18421.1"/>
    </source>
</evidence>
<name>A0A423XPH8_9PEZI</name>
<feature type="compositionally biased region" description="Polar residues" evidence="1">
    <location>
        <begin position="203"/>
        <end position="228"/>
    </location>
</feature>
<feature type="compositionally biased region" description="Polar residues" evidence="1">
    <location>
        <begin position="578"/>
        <end position="621"/>
    </location>
</feature>
<dbReference type="EMBL" id="LKEB01000001">
    <property type="protein sequence ID" value="ROW18421.1"/>
    <property type="molecule type" value="Genomic_DNA"/>
</dbReference>
<dbReference type="Gene3D" id="1.10.10.2670">
    <property type="entry name" value="E3 ubiquitin-protein ligase"/>
    <property type="match status" value="1"/>
</dbReference>
<feature type="region of interest" description="Disordered" evidence="1">
    <location>
        <begin position="203"/>
        <end position="233"/>
    </location>
</feature>
<keyword evidence="4" id="KW-1185">Reference proteome</keyword>
<feature type="compositionally biased region" description="Basic and acidic residues" evidence="1">
    <location>
        <begin position="436"/>
        <end position="453"/>
    </location>
</feature>
<dbReference type="InterPro" id="IPR036390">
    <property type="entry name" value="WH_DNA-bd_sf"/>
</dbReference>
<dbReference type="GO" id="GO:0016567">
    <property type="term" value="P:protein ubiquitination"/>
    <property type="evidence" value="ECO:0007669"/>
    <property type="project" value="UniProtKB-UniPathway"/>
</dbReference>
<protein>
    <recommendedName>
        <fullName evidence="2">E3 ubiquitin-protein ligase UBR1-like winged-helix domain-containing protein</fullName>
    </recommendedName>
</protein>
<feature type="domain" description="E3 ubiquitin-protein ligase UBR1-like winged-helix" evidence="2">
    <location>
        <begin position="240"/>
        <end position="312"/>
    </location>
</feature>
<dbReference type="Pfam" id="PF22960">
    <property type="entry name" value="WHD_UBR1"/>
    <property type="match status" value="1"/>
</dbReference>
<accession>A0A423XPH8</accession>
<feature type="compositionally biased region" description="Basic and acidic residues" evidence="1">
    <location>
        <begin position="476"/>
        <end position="503"/>
    </location>
</feature>
<dbReference type="InterPro" id="IPR055194">
    <property type="entry name" value="UBR1-like_WH"/>
</dbReference>
<dbReference type="InParanoid" id="A0A423XPH8"/>
<dbReference type="InterPro" id="IPR042065">
    <property type="entry name" value="E3_ELL-like"/>
</dbReference>
<evidence type="ECO:0000313" key="4">
    <source>
        <dbReference type="Proteomes" id="UP000285146"/>
    </source>
</evidence>
<dbReference type="AlphaFoldDB" id="A0A423XPH8"/>
<feature type="compositionally biased region" description="Basic and acidic residues" evidence="1">
    <location>
        <begin position="622"/>
        <end position="644"/>
    </location>
</feature>
<dbReference type="UniPathway" id="UPA00143"/>
<dbReference type="STRING" id="1230097.A0A423XPH8"/>
<feature type="region of interest" description="Disordered" evidence="1">
    <location>
        <begin position="372"/>
        <end position="652"/>
    </location>
</feature>
<dbReference type="SUPFAM" id="SSF46785">
    <property type="entry name" value="Winged helix' DNA-binding domain"/>
    <property type="match status" value="1"/>
</dbReference>
<sequence length="739" mass="81673">MVVRIPETGLHLESSAKSADTLPLQAFALTINDNVIEDLIKCVQNGGEPKLSLGNTPSFLCNGEVHKISKASEIPNLDLYLSDPSDSTQEAERLPHPTMSLFMRPDFRRFPKLAAGRVVVKEKAVPTKAPAAARKQNNLSDDVARLKEVMAQAKTDKMENSCVALDYFCKGTKIVNTPIAGVKRGTTKGSKTKLLPSAKGSTVTISRSGAASPALSGTGSPSLAPTLSSDERAKREAKELRSPIVHELAVKEMSFEELRSRWPGEEKDFKTALDKVADFDSNLQKFAMKKMYWKELDVFNYEYDTDEERQKAIDNAIRMYDRMRIGTSEPQWQRLLPKEERGKGKCLSKLQASIAKSTAQAMTPQIKVHDAYDSSASKNGDDNQSGVDKKNKKGGEPMSRSASQTKQPAKKLEKKLMSQKKASTPKISPTKTGAKPSKDKGARPLSKEFKSKEFISASDESSSEEAPLSTTVARSKAVEKERGREKQKLVERVKEERGKEKEALAPSSAPKPKPKPSAPKEVIKPQIAARPVVAKRHREDPDDDSSSGSGTPLHKRVNRDIKSAPAPRSNLSYKRPPSDTSSQSSVRSNSYGASSFPNKNKNTSPVKSSPLASSPPTNASDLDQHTTTDDSRHDHRRDRSRDRNVTVANGTINVKKRKADTDRDAIDVAVAEKKRQRLSTELLDKARKFKSWYSVYQGLHHELSASSNFDEEKYSKLLDMHHRLEKLKGSIYSQIPEGL</sequence>
<proteinExistence type="predicted"/>
<comment type="caution">
    <text evidence="3">The sequence shown here is derived from an EMBL/GenBank/DDBJ whole genome shotgun (WGS) entry which is preliminary data.</text>
</comment>
<evidence type="ECO:0000259" key="2">
    <source>
        <dbReference type="Pfam" id="PF22960"/>
    </source>
</evidence>
<dbReference type="OrthoDB" id="2587563at2759"/>
<gene>
    <name evidence="3" type="ORF">VPNG_00463</name>
</gene>
<reference evidence="3 4" key="1">
    <citation type="submission" date="2015-09" db="EMBL/GenBank/DDBJ databases">
        <title>Host preference determinants of Valsa canker pathogens revealed by comparative genomics.</title>
        <authorList>
            <person name="Yin Z."/>
            <person name="Huang L."/>
        </authorList>
    </citation>
    <scope>NUCLEOTIDE SEQUENCE [LARGE SCALE GENOMIC DNA]</scope>
    <source>
        <strain evidence="3 4">SXYLt</strain>
    </source>
</reference>
<feature type="compositionally biased region" description="Polar residues" evidence="1">
    <location>
        <begin position="374"/>
        <end position="386"/>
    </location>
</feature>
<dbReference type="Proteomes" id="UP000285146">
    <property type="component" value="Unassembled WGS sequence"/>
</dbReference>